<dbReference type="InterPro" id="IPR014722">
    <property type="entry name" value="Rib_uL2_dom2"/>
</dbReference>
<dbReference type="AlphaFoldDB" id="A0A1F5ZHK7"/>
<dbReference type="Gene3D" id="2.30.30.30">
    <property type="match status" value="1"/>
</dbReference>
<comment type="function">
    <text evidence="5">One of two assembly initiator proteins, it binds directly to the 5'-end of the 23S rRNA, where it nucleates assembly of the 50S subunit.</text>
</comment>
<dbReference type="GO" id="GO:1990904">
    <property type="term" value="C:ribonucleoprotein complex"/>
    <property type="evidence" value="ECO:0007669"/>
    <property type="project" value="UniProtKB-KW"/>
</dbReference>
<dbReference type="SMART" id="SM00739">
    <property type="entry name" value="KOW"/>
    <property type="match status" value="1"/>
</dbReference>
<dbReference type="CDD" id="cd06089">
    <property type="entry name" value="KOW_RPL26"/>
    <property type="match status" value="1"/>
</dbReference>
<gene>
    <name evidence="5" type="primary">rplX</name>
    <name evidence="7" type="ORF">A2Z00_00195</name>
</gene>
<comment type="subunit">
    <text evidence="5">Part of the 50S ribosomal subunit.</text>
</comment>
<evidence type="ECO:0000256" key="5">
    <source>
        <dbReference type="HAMAP-Rule" id="MF_01326"/>
    </source>
</evidence>
<evidence type="ECO:0000256" key="1">
    <source>
        <dbReference type="ARBA" id="ARBA00010618"/>
    </source>
</evidence>
<dbReference type="HAMAP" id="MF_01326_B">
    <property type="entry name" value="Ribosomal_uL24_B"/>
    <property type="match status" value="1"/>
</dbReference>
<sequence>MKIKKGDQIVVTIGKDKGRKGKVEKVFSEEHAVMVPGVNLYKRHQKKRDEQHQGGIIEYARPLSVGKVALVCPKCGKPTRVGYVVTKGQKERICKKCEQRI</sequence>
<dbReference type="InterPro" id="IPR008991">
    <property type="entry name" value="Translation_prot_SH3-like_sf"/>
</dbReference>
<evidence type="ECO:0000313" key="8">
    <source>
        <dbReference type="Proteomes" id="UP000177268"/>
    </source>
</evidence>
<keyword evidence="5" id="KW-0694">RNA-binding</keyword>
<organism evidence="7 8">
    <name type="scientific">Candidatus Gottesmanbacteria bacterium RBG_13_45_10</name>
    <dbReference type="NCBI Taxonomy" id="1798370"/>
    <lineage>
        <taxon>Bacteria</taxon>
        <taxon>Candidatus Gottesmaniibacteriota</taxon>
    </lineage>
</organism>
<dbReference type="InterPro" id="IPR003256">
    <property type="entry name" value="Ribosomal_uL24"/>
</dbReference>
<dbReference type="GO" id="GO:0006412">
    <property type="term" value="P:translation"/>
    <property type="evidence" value="ECO:0007669"/>
    <property type="project" value="UniProtKB-UniRule"/>
</dbReference>
<dbReference type="GO" id="GO:0003735">
    <property type="term" value="F:structural constituent of ribosome"/>
    <property type="evidence" value="ECO:0007669"/>
    <property type="project" value="InterPro"/>
</dbReference>
<keyword evidence="2 5" id="KW-0689">Ribosomal protein</keyword>
<dbReference type="InterPro" id="IPR041988">
    <property type="entry name" value="Ribosomal_uL24_KOW"/>
</dbReference>
<dbReference type="SUPFAM" id="SSF50104">
    <property type="entry name" value="Translation proteins SH3-like domain"/>
    <property type="match status" value="1"/>
</dbReference>
<comment type="similarity">
    <text evidence="1 5">Belongs to the universal ribosomal protein uL24 family.</text>
</comment>
<evidence type="ECO:0000256" key="2">
    <source>
        <dbReference type="ARBA" id="ARBA00022980"/>
    </source>
</evidence>
<feature type="domain" description="KOW" evidence="6">
    <location>
        <begin position="2"/>
        <end position="29"/>
    </location>
</feature>
<accession>A0A1F5ZHK7</accession>
<dbReference type="EMBL" id="MFIZ01000012">
    <property type="protein sequence ID" value="OGG11861.1"/>
    <property type="molecule type" value="Genomic_DNA"/>
</dbReference>
<comment type="function">
    <text evidence="5">One of the proteins that surrounds the polypeptide exit tunnel on the outside of the subunit.</text>
</comment>
<proteinExistence type="inferred from homology"/>
<dbReference type="GO" id="GO:0005840">
    <property type="term" value="C:ribosome"/>
    <property type="evidence" value="ECO:0007669"/>
    <property type="project" value="UniProtKB-KW"/>
</dbReference>
<dbReference type="NCBIfam" id="TIGR01079">
    <property type="entry name" value="rplX_bact"/>
    <property type="match status" value="1"/>
</dbReference>
<protein>
    <recommendedName>
        <fullName evidence="4 5">Large ribosomal subunit protein uL24</fullName>
    </recommendedName>
</protein>
<evidence type="ECO:0000259" key="6">
    <source>
        <dbReference type="SMART" id="SM00739"/>
    </source>
</evidence>
<comment type="caution">
    <text evidence="7">The sequence shown here is derived from an EMBL/GenBank/DDBJ whole genome shotgun (WGS) entry which is preliminary data.</text>
</comment>
<evidence type="ECO:0000256" key="3">
    <source>
        <dbReference type="ARBA" id="ARBA00023274"/>
    </source>
</evidence>
<dbReference type="Proteomes" id="UP000177268">
    <property type="component" value="Unassembled WGS sequence"/>
</dbReference>
<evidence type="ECO:0000256" key="4">
    <source>
        <dbReference type="ARBA" id="ARBA00035206"/>
    </source>
</evidence>
<keyword evidence="3 5" id="KW-0687">Ribonucleoprotein</keyword>
<reference evidence="7 8" key="1">
    <citation type="journal article" date="2016" name="Nat. Commun.">
        <title>Thousands of microbial genomes shed light on interconnected biogeochemical processes in an aquifer system.</title>
        <authorList>
            <person name="Anantharaman K."/>
            <person name="Brown C.T."/>
            <person name="Hug L.A."/>
            <person name="Sharon I."/>
            <person name="Castelle C.J."/>
            <person name="Probst A.J."/>
            <person name="Thomas B.C."/>
            <person name="Singh A."/>
            <person name="Wilkins M.J."/>
            <person name="Karaoz U."/>
            <person name="Brodie E.L."/>
            <person name="Williams K.H."/>
            <person name="Hubbard S.S."/>
            <person name="Banfield J.F."/>
        </authorList>
    </citation>
    <scope>NUCLEOTIDE SEQUENCE [LARGE SCALE GENOMIC DNA]</scope>
</reference>
<dbReference type="GO" id="GO:0019843">
    <property type="term" value="F:rRNA binding"/>
    <property type="evidence" value="ECO:0007669"/>
    <property type="project" value="UniProtKB-UniRule"/>
</dbReference>
<dbReference type="InterPro" id="IPR057264">
    <property type="entry name" value="Ribosomal_uL24_C"/>
</dbReference>
<name>A0A1F5ZHK7_9BACT</name>
<evidence type="ECO:0000313" key="7">
    <source>
        <dbReference type="EMBL" id="OGG11861.1"/>
    </source>
</evidence>
<keyword evidence="5" id="KW-0699">rRNA-binding</keyword>
<dbReference type="InterPro" id="IPR005824">
    <property type="entry name" value="KOW"/>
</dbReference>
<dbReference type="Pfam" id="PF17136">
    <property type="entry name" value="ribosomal_L24"/>
    <property type="match status" value="1"/>
</dbReference>
<dbReference type="PANTHER" id="PTHR12903">
    <property type="entry name" value="MITOCHONDRIAL RIBOSOMAL PROTEIN L24"/>
    <property type="match status" value="1"/>
</dbReference>
<dbReference type="STRING" id="1798370.A2Z00_00195"/>